<dbReference type="EMBL" id="MNPL01002358">
    <property type="protein sequence ID" value="OQR78342.1"/>
    <property type="molecule type" value="Genomic_DNA"/>
</dbReference>
<keyword evidence="4" id="KW-0808">Transferase</keyword>
<dbReference type="STRING" id="418985.A0A1V9XY35"/>
<dbReference type="GO" id="GO:0005739">
    <property type="term" value="C:mitochondrion"/>
    <property type="evidence" value="ECO:0007669"/>
    <property type="project" value="TreeGrafter"/>
</dbReference>
<evidence type="ECO:0000313" key="9">
    <source>
        <dbReference type="Proteomes" id="UP000192247"/>
    </source>
</evidence>
<sequence length="433" mass="48863">MNKFAPAERLGRLRPNVWEVFAQLAVENAPVAHLGSGFPDMWPPKFVSKILYESFADPSVHQETDSRGHPRLLQALRSLYSKLIQRNIASDEVLVTLGAYEALYCAFTGLLNPGDEVILIEPYFDCYEAMATMAGAQPVFVTMRPISTPWLTTVFLLFVMLSAQDPDGKWKLDMSELSSAFSSRTKVIVVNTPQNPTGKVFSREELSEIRSLCQTHDIIAVMDEVYEWTVFDGKHVRMASLPDMWDRTITIGSCGKSFAVTGWHIGWAYGPSQLLESLRRVHLLTLNSCPTPMQEAAARAIEAELRLLGHPCSYWCQLPQMLREKSRRLCSILENAGFRVFQPQAGFFVIADFSEFSEQFFELDEPTSVEEPDDLRFCRWLVQRKKILTIPSSAFYSATNALEAKGLLRCCFFKATATLNQVEENLRLSLSSA</sequence>
<dbReference type="GO" id="GO:0016212">
    <property type="term" value="F:kynurenine-oxoglutarate transaminase activity"/>
    <property type="evidence" value="ECO:0007669"/>
    <property type="project" value="TreeGrafter"/>
</dbReference>
<comment type="cofactor">
    <cofactor evidence="1">
        <name>pyridoxal 5'-phosphate</name>
        <dbReference type="ChEBI" id="CHEBI:597326"/>
    </cofactor>
</comment>
<dbReference type="PANTHER" id="PTHR43807:SF20">
    <property type="entry name" value="FI04487P"/>
    <property type="match status" value="1"/>
</dbReference>
<evidence type="ECO:0000256" key="2">
    <source>
        <dbReference type="ARBA" id="ARBA00007441"/>
    </source>
</evidence>
<comment type="caution">
    <text evidence="8">The sequence shown here is derived from an EMBL/GenBank/DDBJ whole genome shotgun (WGS) entry which is preliminary data.</text>
</comment>
<comment type="similarity">
    <text evidence="2">Belongs to the class-I pyridoxal-phosphate-dependent aminotransferase family.</text>
</comment>
<accession>A0A1V9XY35</accession>
<dbReference type="CDD" id="cd00609">
    <property type="entry name" value="AAT_like"/>
    <property type="match status" value="1"/>
</dbReference>
<dbReference type="Pfam" id="PF00155">
    <property type="entry name" value="Aminotran_1_2"/>
    <property type="match status" value="1"/>
</dbReference>
<protein>
    <submittedName>
        <fullName evidence="8">Kynurenine--oxoglutarate transaminase 3-like</fullName>
    </submittedName>
</protein>
<evidence type="ECO:0000256" key="1">
    <source>
        <dbReference type="ARBA" id="ARBA00001933"/>
    </source>
</evidence>
<dbReference type="Gene3D" id="3.40.640.10">
    <property type="entry name" value="Type I PLP-dependent aspartate aminotransferase-like (Major domain)"/>
    <property type="match status" value="1"/>
</dbReference>
<dbReference type="PANTHER" id="PTHR43807">
    <property type="entry name" value="FI04487P"/>
    <property type="match status" value="1"/>
</dbReference>
<evidence type="ECO:0000256" key="6">
    <source>
        <dbReference type="ARBA" id="ARBA00024016"/>
    </source>
</evidence>
<dbReference type="SUPFAM" id="SSF53383">
    <property type="entry name" value="PLP-dependent transferases"/>
    <property type="match status" value="1"/>
</dbReference>
<dbReference type="FunFam" id="3.90.1150.10:FF:000141">
    <property type="entry name" value="Kynurenine--oxoglutarate transaminase 1"/>
    <property type="match status" value="1"/>
</dbReference>
<comment type="pathway">
    <text evidence="6">Amino-acid degradation; L-kynurenine degradation; kynurenate from L-kynurenine: step 1/2.</text>
</comment>
<proteinExistence type="inferred from homology"/>
<organism evidence="8 9">
    <name type="scientific">Tropilaelaps mercedesae</name>
    <dbReference type="NCBI Taxonomy" id="418985"/>
    <lineage>
        <taxon>Eukaryota</taxon>
        <taxon>Metazoa</taxon>
        <taxon>Ecdysozoa</taxon>
        <taxon>Arthropoda</taxon>
        <taxon>Chelicerata</taxon>
        <taxon>Arachnida</taxon>
        <taxon>Acari</taxon>
        <taxon>Parasitiformes</taxon>
        <taxon>Mesostigmata</taxon>
        <taxon>Gamasina</taxon>
        <taxon>Dermanyssoidea</taxon>
        <taxon>Laelapidae</taxon>
        <taxon>Tropilaelaps</taxon>
    </lineage>
</organism>
<evidence type="ECO:0000256" key="4">
    <source>
        <dbReference type="ARBA" id="ARBA00022679"/>
    </source>
</evidence>
<dbReference type="InterPro" id="IPR004839">
    <property type="entry name" value="Aminotransferase_I/II_large"/>
</dbReference>
<dbReference type="FunFam" id="3.40.640.10:FF:000024">
    <property type="entry name" value="Kynurenine--oxoglutarate transaminase 3"/>
    <property type="match status" value="1"/>
</dbReference>
<dbReference type="InterPro" id="IPR015421">
    <property type="entry name" value="PyrdxlP-dep_Trfase_major"/>
</dbReference>
<dbReference type="InterPro" id="IPR051326">
    <property type="entry name" value="Kynurenine-oxoglutarate_AT"/>
</dbReference>
<name>A0A1V9XY35_9ACAR</name>
<keyword evidence="9" id="KW-1185">Reference proteome</keyword>
<keyword evidence="5" id="KW-0663">Pyridoxal phosphate</keyword>
<dbReference type="InterPro" id="IPR015422">
    <property type="entry name" value="PyrdxlP-dep_Trfase_small"/>
</dbReference>
<dbReference type="AlphaFoldDB" id="A0A1V9XY35"/>
<feature type="domain" description="Aminotransferase class I/classII large" evidence="7">
    <location>
        <begin position="33"/>
        <end position="424"/>
    </location>
</feature>
<evidence type="ECO:0000256" key="3">
    <source>
        <dbReference type="ARBA" id="ARBA00022576"/>
    </source>
</evidence>
<dbReference type="GO" id="GO:0030170">
    <property type="term" value="F:pyridoxal phosphate binding"/>
    <property type="evidence" value="ECO:0007669"/>
    <property type="project" value="InterPro"/>
</dbReference>
<dbReference type="OrthoDB" id="6500941at2759"/>
<evidence type="ECO:0000256" key="5">
    <source>
        <dbReference type="ARBA" id="ARBA00022898"/>
    </source>
</evidence>
<dbReference type="InParanoid" id="A0A1V9XY35"/>
<reference evidence="8 9" key="1">
    <citation type="journal article" date="2017" name="Gigascience">
        <title>Draft genome of the honey bee ectoparasitic mite, Tropilaelaps mercedesae, is shaped by the parasitic life history.</title>
        <authorList>
            <person name="Dong X."/>
            <person name="Armstrong S.D."/>
            <person name="Xia D."/>
            <person name="Makepeace B.L."/>
            <person name="Darby A.C."/>
            <person name="Kadowaki T."/>
        </authorList>
    </citation>
    <scope>NUCLEOTIDE SEQUENCE [LARGE SCALE GENOMIC DNA]</scope>
    <source>
        <strain evidence="8">Wuxi-XJTLU</strain>
    </source>
</reference>
<evidence type="ECO:0000313" key="8">
    <source>
        <dbReference type="EMBL" id="OQR78342.1"/>
    </source>
</evidence>
<dbReference type="InterPro" id="IPR015424">
    <property type="entry name" value="PyrdxlP-dep_Trfase"/>
</dbReference>
<keyword evidence="3" id="KW-0032">Aminotransferase</keyword>
<evidence type="ECO:0000259" key="7">
    <source>
        <dbReference type="Pfam" id="PF00155"/>
    </source>
</evidence>
<dbReference type="Proteomes" id="UP000192247">
    <property type="component" value="Unassembled WGS sequence"/>
</dbReference>
<dbReference type="Gene3D" id="3.90.1150.10">
    <property type="entry name" value="Aspartate Aminotransferase, domain 1"/>
    <property type="match status" value="1"/>
</dbReference>
<gene>
    <name evidence="8" type="ORF">BIW11_06471</name>
</gene>